<dbReference type="OrthoDB" id="10453360at2759"/>
<sequence>MYLQPFSDRSSSTTLQPYRTCITCGTYYTTDGPEAGFCDSTGRYDLSPLLCNCPPCAKAELEETVALWDRARKLGVRSALLERKILLRVQWNMYEKRRESVRLDYIDEVDSKEVLVVLEPEPPCRKKELAVRRVRRRTVVGWWSGRWGKRSAPWGAYCVLYGWSLEGGPILVLHDFL</sequence>
<proteinExistence type="predicted"/>
<dbReference type="GeneID" id="54464601"/>
<dbReference type="RefSeq" id="XP_033574939.1">
    <property type="nucleotide sequence ID" value="XM_033723708.1"/>
</dbReference>
<reference evidence="1 3" key="1">
    <citation type="journal article" date="2020" name="Stud. Mycol.">
        <title>101 Dothideomycetes genomes: a test case for predicting lifestyles and emergence of pathogens.</title>
        <authorList>
            <person name="Haridas S."/>
            <person name="Albert R."/>
            <person name="Binder M."/>
            <person name="Bloem J."/>
            <person name="Labutti K."/>
            <person name="Salamov A."/>
            <person name="Andreopoulos B."/>
            <person name="Baker S."/>
            <person name="Barry K."/>
            <person name="Bills G."/>
            <person name="Bluhm B."/>
            <person name="Cannon C."/>
            <person name="Castanera R."/>
            <person name="Culley D."/>
            <person name="Daum C."/>
            <person name="Ezra D."/>
            <person name="Gonzalez J."/>
            <person name="Henrissat B."/>
            <person name="Kuo A."/>
            <person name="Liang C."/>
            <person name="Lipzen A."/>
            <person name="Lutzoni F."/>
            <person name="Magnuson J."/>
            <person name="Mondo S."/>
            <person name="Nolan M."/>
            <person name="Ohm R."/>
            <person name="Pangilinan J."/>
            <person name="Park H.-J."/>
            <person name="Ramirez L."/>
            <person name="Alfaro M."/>
            <person name="Sun H."/>
            <person name="Tritt A."/>
            <person name="Yoshinaga Y."/>
            <person name="Zwiers L.-H."/>
            <person name="Turgeon B."/>
            <person name="Goodwin S."/>
            <person name="Spatafora J."/>
            <person name="Crous P."/>
            <person name="Grigoriev I."/>
        </authorList>
    </citation>
    <scope>NUCLEOTIDE SEQUENCE</scope>
    <source>
        <strain evidence="1 3">CBS 304.34</strain>
    </source>
</reference>
<reference evidence="3" key="3">
    <citation type="submission" date="2025-04" db="UniProtKB">
        <authorList>
            <consortium name="RefSeq"/>
        </authorList>
    </citation>
    <scope>IDENTIFICATION</scope>
    <source>
        <strain evidence="3">CBS 304.34</strain>
    </source>
</reference>
<name>A0A6A6YJ44_9PEZI</name>
<evidence type="ECO:0000313" key="2">
    <source>
        <dbReference type="Proteomes" id="UP000504636"/>
    </source>
</evidence>
<reference evidence="3" key="2">
    <citation type="submission" date="2020-04" db="EMBL/GenBank/DDBJ databases">
        <authorList>
            <consortium name="NCBI Genome Project"/>
        </authorList>
    </citation>
    <scope>NUCLEOTIDE SEQUENCE</scope>
    <source>
        <strain evidence="3">CBS 304.34</strain>
    </source>
</reference>
<dbReference type="EMBL" id="MU003704">
    <property type="protein sequence ID" value="KAF2807975.1"/>
    <property type="molecule type" value="Genomic_DNA"/>
</dbReference>
<dbReference type="AlphaFoldDB" id="A0A6A6YJ44"/>
<gene>
    <name evidence="1 3" type="ORF">BDZ99DRAFT_500251</name>
</gene>
<organism evidence="1">
    <name type="scientific">Mytilinidion resinicola</name>
    <dbReference type="NCBI Taxonomy" id="574789"/>
    <lineage>
        <taxon>Eukaryota</taxon>
        <taxon>Fungi</taxon>
        <taxon>Dikarya</taxon>
        <taxon>Ascomycota</taxon>
        <taxon>Pezizomycotina</taxon>
        <taxon>Dothideomycetes</taxon>
        <taxon>Pleosporomycetidae</taxon>
        <taxon>Mytilinidiales</taxon>
        <taxon>Mytilinidiaceae</taxon>
        <taxon>Mytilinidion</taxon>
    </lineage>
</organism>
<evidence type="ECO:0000313" key="3">
    <source>
        <dbReference type="RefSeq" id="XP_033574939.1"/>
    </source>
</evidence>
<keyword evidence="2" id="KW-1185">Reference proteome</keyword>
<protein>
    <submittedName>
        <fullName evidence="1 3">Uncharacterized protein</fullName>
    </submittedName>
</protein>
<dbReference type="Proteomes" id="UP000504636">
    <property type="component" value="Unplaced"/>
</dbReference>
<evidence type="ECO:0000313" key="1">
    <source>
        <dbReference type="EMBL" id="KAF2807975.1"/>
    </source>
</evidence>
<accession>A0A6A6YJ44</accession>